<dbReference type="OrthoDB" id="4569631at2"/>
<proteinExistence type="predicted"/>
<evidence type="ECO:0000313" key="3">
    <source>
        <dbReference type="Proteomes" id="UP000093928"/>
    </source>
</evidence>
<name>A0A1A3NND1_MYCAS</name>
<feature type="signal peptide" evidence="1">
    <location>
        <begin position="1"/>
        <end position="24"/>
    </location>
</feature>
<keyword evidence="1" id="KW-0732">Signal</keyword>
<comment type="caution">
    <text evidence="2">The sequence shown here is derived from an EMBL/GenBank/DDBJ whole genome shotgun (WGS) entry which is preliminary data.</text>
</comment>
<dbReference type="EMBL" id="LZLS01000171">
    <property type="protein sequence ID" value="OBK23648.1"/>
    <property type="molecule type" value="Genomic_DNA"/>
</dbReference>
<dbReference type="RefSeq" id="WP_065145512.1">
    <property type="nucleotide sequence ID" value="NZ_LZLS01000171.1"/>
</dbReference>
<dbReference type="Proteomes" id="UP000093928">
    <property type="component" value="Unassembled WGS sequence"/>
</dbReference>
<evidence type="ECO:0000313" key="2">
    <source>
        <dbReference type="EMBL" id="OBK23648.1"/>
    </source>
</evidence>
<protein>
    <submittedName>
        <fullName evidence="2">Uncharacterized protein</fullName>
    </submittedName>
</protein>
<feature type="chain" id="PRO_5038857983" evidence="1">
    <location>
        <begin position="25"/>
        <end position="79"/>
    </location>
</feature>
<sequence>MRTLVAAGILAAGGALFTTAVALANAEGMQVEGSYATMTACQADGPHVRSTHHDGAYAQWSCQQGADGHWYLHLSDSAQ</sequence>
<evidence type="ECO:0000256" key="1">
    <source>
        <dbReference type="SAM" id="SignalP"/>
    </source>
</evidence>
<organism evidence="2 3">
    <name type="scientific">Mycobacterium asiaticum</name>
    <dbReference type="NCBI Taxonomy" id="1790"/>
    <lineage>
        <taxon>Bacteria</taxon>
        <taxon>Bacillati</taxon>
        <taxon>Actinomycetota</taxon>
        <taxon>Actinomycetes</taxon>
        <taxon>Mycobacteriales</taxon>
        <taxon>Mycobacteriaceae</taxon>
        <taxon>Mycobacterium</taxon>
    </lineage>
</organism>
<dbReference type="AlphaFoldDB" id="A0A1A3NND1"/>
<accession>A0A1A3NND1</accession>
<reference evidence="2 3" key="1">
    <citation type="submission" date="2016-06" db="EMBL/GenBank/DDBJ databases">
        <authorList>
            <person name="Kjaerup R.B."/>
            <person name="Dalgaard T.S."/>
            <person name="Juul-Madsen H.R."/>
        </authorList>
    </citation>
    <scope>NUCLEOTIDE SEQUENCE [LARGE SCALE GENOMIC DNA]</scope>
    <source>
        <strain evidence="2 3">1165133.8</strain>
    </source>
</reference>
<gene>
    <name evidence="2" type="ORF">A5634_05270</name>
</gene>